<dbReference type="GO" id="GO:0003677">
    <property type="term" value="F:DNA binding"/>
    <property type="evidence" value="ECO:0007669"/>
    <property type="project" value="InterPro"/>
</dbReference>
<dbReference type="STRING" id="1834191.A5886_001701"/>
<keyword evidence="1" id="KW-0472">Membrane</keyword>
<dbReference type="InterPro" id="IPR003583">
    <property type="entry name" value="Hlx-hairpin-Hlx_DNA-bd_motif"/>
</dbReference>
<dbReference type="InterPro" id="IPR004509">
    <property type="entry name" value="Competence_ComEA_HhH"/>
</dbReference>
<dbReference type="SUPFAM" id="SSF47781">
    <property type="entry name" value="RuvA domain 2-like"/>
    <property type="match status" value="1"/>
</dbReference>
<evidence type="ECO:0000313" key="3">
    <source>
        <dbReference type="EMBL" id="OTN76623.1"/>
    </source>
</evidence>
<dbReference type="Gene3D" id="1.10.150.310">
    <property type="entry name" value="Tex RuvX-like domain-like"/>
    <property type="match status" value="1"/>
</dbReference>
<keyword evidence="1" id="KW-0812">Transmembrane</keyword>
<evidence type="ECO:0000313" key="4">
    <source>
        <dbReference type="Proteomes" id="UP000195043"/>
    </source>
</evidence>
<proteinExistence type="predicted"/>
<dbReference type="EMBL" id="NGKU01000001">
    <property type="protein sequence ID" value="OTN76623.1"/>
    <property type="molecule type" value="Genomic_DNA"/>
</dbReference>
<keyword evidence="1" id="KW-1133">Transmembrane helix</keyword>
<dbReference type="PANTHER" id="PTHR21180">
    <property type="entry name" value="ENDONUCLEASE/EXONUCLEASE/PHOSPHATASE FAMILY DOMAIN-CONTAINING PROTEIN 1"/>
    <property type="match status" value="1"/>
</dbReference>
<sequence>MDEIKEMFKEQWRIAVCVIGVGMALVGYLFVQAQAEPSHLTEPVFVSETVESEVFASDGREIVVDIKGEVRIPGIYHLPEGARLYELIQKAGGVTDTALETAVNLAQILQDQQMIVIPHEDEAETSADVHNGQSDLGEAANPLIDLNQADLTQLQTLPGIGAKKAEAIIQYREEHGFFKVIDDLTNVTGIGDKTFESLKELITVG</sequence>
<dbReference type="RefSeq" id="WP_086274555.1">
    <property type="nucleotide sequence ID" value="NZ_NGKU01000001.1"/>
</dbReference>
<feature type="transmembrane region" description="Helical" evidence="1">
    <location>
        <begin position="12"/>
        <end position="31"/>
    </location>
</feature>
<feature type="domain" description="Helix-hairpin-helix DNA-binding motif class 1" evidence="2">
    <location>
        <begin position="182"/>
        <end position="201"/>
    </location>
</feature>
<accession>A0A242A7N4</accession>
<dbReference type="GO" id="GO:0015628">
    <property type="term" value="P:protein secretion by the type II secretion system"/>
    <property type="evidence" value="ECO:0007669"/>
    <property type="project" value="TreeGrafter"/>
</dbReference>
<dbReference type="NCBIfam" id="TIGR00426">
    <property type="entry name" value="competence protein ComEA helix-hairpin-helix repeat region"/>
    <property type="match status" value="1"/>
</dbReference>
<organism evidence="3 4">
    <name type="scientific">Candidatus Enterococcus testudinis</name>
    <dbReference type="NCBI Taxonomy" id="1834191"/>
    <lineage>
        <taxon>Bacteria</taxon>
        <taxon>Bacillati</taxon>
        <taxon>Bacillota</taxon>
        <taxon>Bacilli</taxon>
        <taxon>Lactobacillales</taxon>
        <taxon>Enterococcaceae</taxon>
        <taxon>Enterococcus</taxon>
    </lineage>
</organism>
<name>A0A242A7N4_9ENTE</name>
<dbReference type="Proteomes" id="UP000195043">
    <property type="component" value="Unassembled WGS sequence"/>
</dbReference>
<dbReference type="Pfam" id="PF10531">
    <property type="entry name" value="SLBB"/>
    <property type="match status" value="1"/>
</dbReference>
<dbReference type="AlphaFoldDB" id="A0A242A7N4"/>
<gene>
    <name evidence="3" type="ORF">A5886_001701</name>
</gene>
<keyword evidence="4" id="KW-1185">Reference proteome</keyword>
<evidence type="ECO:0000259" key="2">
    <source>
        <dbReference type="SMART" id="SM00278"/>
    </source>
</evidence>
<reference evidence="3 4" key="1">
    <citation type="submission" date="2017-05" db="EMBL/GenBank/DDBJ databases">
        <title>The Genome Sequence of Enterococcus sp. 8G7_MSG3316.</title>
        <authorList>
            <consortium name="The Broad Institute Genomics Platform"/>
            <consortium name="The Broad Institute Genomic Center for Infectious Diseases"/>
            <person name="Earl A."/>
            <person name="Manson A."/>
            <person name="Schwartman J."/>
            <person name="Gilmore M."/>
            <person name="Abouelleil A."/>
            <person name="Cao P."/>
            <person name="Chapman S."/>
            <person name="Cusick C."/>
            <person name="Shea T."/>
            <person name="Young S."/>
            <person name="Neafsey D."/>
            <person name="Nusbaum C."/>
            <person name="Birren B."/>
        </authorList>
    </citation>
    <scope>NUCLEOTIDE SEQUENCE [LARGE SCALE GENOMIC DNA]</scope>
    <source>
        <strain evidence="3 4">8G7_MSG3316</strain>
    </source>
</reference>
<comment type="caution">
    <text evidence="3">The sequence shown here is derived from an EMBL/GenBank/DDBJ whole genome shotgun (WGS) entry which is preliminary data.</text>
</comment>
<dbReference type="Gene3D" id="3.10.560.10">
    <property type="entry name" value="Outer membrane lipoprotein wza domain like"/>
    <property type="match status" value="1"/>
</dbReference>
<dbReference type="GO" id="GO:0015627">
    <property type="term" value="C:type II protein secretion system complex"/>
    <property type="evidence" value="ECO:0007669"/>
    <property type="project" value="TreeGrafter"/>
</dbReference>
<dbReference type="PANTHER" id="PTHR21180:SF32">
    <property type="entry name" value="ENDONUCLEASE_EXONUCLEASE_PHOSPHATASE FAMILY DOMAIN-CONTAINING PROTEIN 1"/>
    <property type="match status" value="1"/>
</dbReference>
<dbReference type="SMART" id="SM00278">
    <property type="entry name" value="HhH1"/>
    <property type="match status" value="2"/>
</dbReference>
<dbReference type="InterPro" id="IPR019554">
    <property type="entry name" value="Soluble_ligand-bd"/>
</dbReference>
<evidence type="ECO:0000256" key="1">
    <source>
        <dbReference type="SAM" id="Phobius"/>
    </source>
</evidence>
<dbReference type="InterPro" id="IPR051675">
    <property type="entry name" value="Endo/Exo/Phosphatase_dom_1"/>
</dbReference>
<dbReference type="OrthoDB" id="9790239at2"/>
<feature type="domain" description="Helix-hairpin-helix DNA-binding motif class 1" evidence="2">
    <location>
        <begin position="152"/>
        <end position="171"/>
    </location>
</feature>
<dbReference type="GO" id="GO:0006281">
    <property type="term" value="P:DNA repair"/>
    <property type="evidence" value="ECO:0007669"/>
    <property type="project" value="InterPro"/>
</dbReference>
<protein>
    <recommendedName>
        <fullName evidence="2">Helix-hairpin-helix DNA-binding motif class 1 domain-containing protein</fullName>
    </recommendedName>
</protein>
<dbReference type="Pfam" id="PF12836">
    <property type="entry name" value="HHH_3"/>
    <property type="match status" value="1"/>
</dbReference>
<dbReference type="InterPro" id="IPR010994">
    <property type="entry name" value="RuvA_2-like"/>
</dbReference>